<keyword evidence="3" id="KW-1185">Reference proteome</keyword>
<dbReference type="RefSeq" id="WP_149568175.1">
    <property type="nucleotide sequence ID" value="NZ_CP035807.1"/>
</dbReference>
<dbReference type="EMBL" id="CP035807">
    <property type="protein sequence ID" value="QEN04934.1"/>
    <property type="molecule type" value="Genomic_DNA"/>
</dbReference>
<dbReference type="PROSITE" id="PS51257">
    <property type="entry name" value="PROKAR_LIPOPROTEIN"/>
    <property type="match status" value="1"/>
</dbReference>
<dbReference type="AlphaFoldDB" id="A0A5C1QDY6"/>
<evidence type="ECO:0000256" key="1">
    <source>
        <dbReference type="SAM" id="SignalP"/>
    </source>
</evidence>
<reference evidence="2 3" key="2">
    <citation type="submission" date="2019-09" db="EMBL/GenBank/DDBJ databases">
        <title>Complete Genome Sequence and Methylome Analysis of free living Spirochaetas.</title>
        <authorList>
            <person name="Leshcheva N."/>
            <person name="Mikheeva N."/>
        </authorList>
    </citation>
    <scope>NUCLEOTIDE SEQUENCE [LARGE SCALE GENOMIC DNA]</scope>
    <source>
        <strain evidence="2 3">P</strain>
    </source>
</reference>
<evidence type="ECO:0000313" key="3">
    <source>
        <dbReference type="Proteomes" id="UP000323824"/>
    </source>
</evidence>
<name>A0A5C1QDY6_9SPIO</name>
<gene>
    <name evidence="2" type="ORF">EW093_09510</name>
</gene>
<organism evidence="2 3">
    <name type="scientific">Thiospirochaeta perfilievii</name>
    <dbReference type="NCBI Taxonomy" id="252967"/>
    <lineage>
        <taxon>Bacteria</taxon>
        <taxon>Pseudomonadati</taxon>
        <taxon>Spirochaetota</taxon>
        <taxon>Spirochaetia</taxon>
        <taxon>Spirochaetales</taxon>
        <taxon>Spirochaetaceae</taxon>
        <taxon>Thiospirochaeta</taxon>
    </lineage>
</organism>
<sequence length="931" mass="100388">MKNLLKVFCLLVFTAIFVSCEDPLGSQATNDYSTEIVDEFISEITGNRALTGLNIADMKAAIIAELESKGLDTSQNLGELIPVIASSAQVSLKTVGTEEDRIIYIKNISKSSITVIGKKASSSISVTDKTKMVSNVSIAMVEKISDSGISAEKIEETTKATISSVVSSLGSVELDNVGALTAISLITKGSSVALSKNSGITDEILQNTLSNIPSTATTASKSIENIALNPKDVLKGSFSSVTESVKEIKDSGKTIDVAVTLQKVLEVTTTSYASDDSISFDNIKDDLLKDTIAAAKEDGASEVLEELKTGLTESTVVEVSKEDITGAEEAIEDDEVTENPDATTAELEVAGFNQLKAGSLDMALVSFEKAKNSTGGLSDKGKMWWSMLTLASMSIDSNVTDVVENLGINAYPTTMEGVIAGDMIVSGEYEITNDNYHGYDYYSMLRKVDNEELFYSMFQVTDSDKRSVSEAQFVAMLYNLKNSYPNGLNSIVDSLIAATSKFDDVVAMMDTIEDDAAFTYTYDMFNDEAFEEGNSEWPSYTNDSNALVPFDITAGKAEVYALMSTIELIKSVALMGQSISLSADLDGYWDVFNPLDGNLWVIADGKITGISEDFDLTTLRNPLSDGFLQSRENATTILAEAKTHFVNFFTYVKGASDLVAGRDANSPFFLSPATAQFTESWTMVSTIQKFTSLVTGKIIDSLENKTPILLPGSIMGITSPDDLNNLVWPTEDADGVMSLNLNALFAKPIFALDSLLDMTGTGEFVIYEAGDTTYQVATAFDQDKQYYVKFNDLTFGGLASGVQDMILDFVPMELVLEDDDSIFVPLPPMTLEAVGHSLTAAGSTFTLGETSIKSTGSFFYYLADMGLGIIGSEIAASVAWEEGYEQGYTKGSSDNASDANFNNDTLSDDDDYIEGYEVGYYDGYWGGPKII</sequence>
<feature type="signal peptide" evidence="1">
    <location>
        <begin position="1"/>
        <end position="20"/>
    </location>
</feature>
<evidence type="ECO:0000313" key="2">
    <source>
        <dbReference type="EMBL" id="QEN04934.1"/>
    </source>
</evidence>
<dbReference type="Proteomes" id="UP000323824">
    <property type="component" value="Chromosome"/>
</dbReference>
<keyword evidence="1" id="KW-0732">Signal</keyword>
<feature type="chain" id="PRO_5022723200" evidence="1">
    <location>
        <begin position="21"/>
        <end position="931"/>
    </location>
</feature>
<reference evidence="2 3" key="1">
    <citation type="submission" date="2019-02" db="EMBL/GenBank/DDBJ databases">
        <authorList>
            <person name="Fomenkov A."/>
            <person name="Dubinina G."/>
            <person name="Grabovich M."/>
            <person name="Vincze T."/>
            <person name="Roberts R.J."/>
        </authorList>
    </citation>
    <scope>NUCLEOTIDE SEQUENCE [LARGE SCALE GENOMIC DNA]</scope>
    <source>
        <strain evidence="2 3">P</strain>
    </source>
</reference>
<accession>A0A5C1QDY6</accession>
<dbReference type="KEGG" id="sper:EW093_09510"/>
<protein>
    <submittedName>
        <fullName evidence="2">Uncharacterized protein</fullName>
    </submittedName>
</protein>
<proteinExistence type="predicted"/>